<evidence type="ECO:0000313" key="2">
    <source>
        <dbReference type="EMBL" id="KAK6512770.1"/>
    </source>
</evidence>
<evidence type="ECO:0000313" key="3">
    <source>
        <dbReference type="Proteomes" id="UP001307849"/>
    </source>
</evidence>
<protein>
    <recommendedName>
        <fullName evidence="4">Haloacid dehalogenase</fullName>
    </recommendedName>
</protein>
<dbReference type="GO" id="GO:0016787">
    <property type="term" value="F:hydrolase activity"/>
    <property type="evidence" value="ECO:0007669"/>
    <property type="project" value="UniProtKB-KW"/>
</dbReference>
<dbReference type="Pfam" id="PF00702">
    <property type="entry name" value="Hydrolase"/>
    <property type="match status" value="1"/>
</dbReference>
<organism evidence="2 3">
    <name type="scientific">Arthrobotrys conoides</name>
    <dbReference type="NCBI Taxonomy" id="74498"/>
    <lineage>
        <taxon>Eukaryota</taxon>
        <taxon>Fungi</taxon>
        <taxon>Dikarya</taxon>
        <taxon>Ascomycota</taxon>
        <taxon>Pezizomycotina</taxon>
        <taxon>Orbiliomycetes</taxon>
        <taxon>Orbiliales</taxon>
        <taxon>Orbiliaceae</taxon>
        <taxon>Arthrobotrys</taxon>
    </lineage>
</organism>
<dbReference type="AlphaFoldDB" id="A0AAN8NCZ0"/>
<dbReference type="PANTHER" id="PTHR43316">
    <property type="entry name" value="HYDROLASE, HALOACID DELAHOGENASE-RELATED"/>
    <property type="match status" value="1"/>
</dbReference>
<comment type="caution">
    <text evidence="2">The sequence shown here is derived from an EMBL/GenBank/DDBJ whole genome shotgun (WGS) entry which is preliminary data.</text>
</comment>
<dbReference type="InterPro" id="IPR051540">
    <property type="entry name" value="S-2-haloacid_dehalogenase"/>
</dbReference>
<dbReference type="InterPro" id="IPR023214">
    <property type="entry name" value="HAD_sf"/>
</dbReference>
<name>A0AAN8NCZ0_9PEZI</name>
<reference evidence="2 3" key="1">
    <citation type="submission" date="2019-10" db="EMBL/GenBank/DDBJ databases">
        <authorList>
            <person name="Palmer J.M."/>
        </authorList>
    </citation>
    <scope>NUCLEOTIDE SEQUENCE [LARGE SCALE GENOMIC DNA]</scope>
    <source>
        <strain evidence="2 3">TWF506</strain>
    </source>
</reference>
<dbReference type="Gene3D" id="3.40.50.1000">
    <property type="entry name" value="HAD superfamily/HAD-like"/>
    <property type="match status" value="1"/>
</dbReference>
<evidence type="ECO:0008006" key="4">
    <source>
        <dbReference type="Google" id="ProtNLM"/>
    </source>
</evidence>
<keyword evidence="3" id="KW-1185">Reference proteome</keyword>
<dbReference type="PANTHER" id="PTHR43316:SF3">
    <property type="entry name" value="HALOACID DEHALOGENASE, TYPE II (AFU_ORTHOLOGUE AFUA_2G07750)-RELATED"/>
    <property type="match status" value="1"/>
</dbReference>
<evidence type="ECO:0000256" key="1">
    <source>
        <dbReference type="ARBA" id="ARBA00022801"/>
    </source>
</evidence>
<accession>A0AAN8NCZ0</accession>
<dbReference type="EMBL" id="JAVHJM010000006">
    <property type="protein sequence ID" value="KAK6512770.1"/>
    <property type="molecule type" value="Genomic_DNA"/>
</dbReference>
<keyword evidence="1" id="KW-0378">Hydrolase</keyword>
<dbReference type="Proteomes" id="UP001307849">
    <property type="component" value="Unassembled WGS sequence"/>
</dbReference>
<dbReference type="InterPro" id="IPR036412">
    <property type="entry name" value="HAD-like_sf"/>
</dbReference>
<gene>
    <name evidence="2" type="ORF">TWF506_008937</name>
</gene>
<proteinExistence type="predicted"/>
<sequence length="331" mass="37316">MGTKVTHKTPLNFIPEALLFDIFGTVFDWRSTVVTHLERVISSKLAFAHANIDATIKSNLATPEAIKHFCSTFAVEWEDYYIDYLFTKDGKPKFADPASANEQRVDQLTDTATTPQSSGAYTTLDTIYSCGLATILSRHGLSQLFTTSEVLSISRIWHNLQPWPDSKAGIEALRELSIVCPLSNGNVRLLVDLQKNSGVAFDMLLSAQLWNGYKPEKRIYVGACEILGIGGKQQWDEYVEECRGKGEEVVEEKQWRKQERGKVAMVASHLFDLRAAKSFGMTTIFIHRPEEIETDIDEYIMNGEDWVDMWVTTDEGGILEVARRLRALKAL</sequence>
<dbReference type="SUPFAM" id="SSF56784">
    <property type="entry name" value="HAD-like"/>
    <property type="match status" value="1"/>
</dbReference>